<feature type="chain" id="PRO_5040214518" description="protein-tyrosine-phosphatase" evidence="8">
    <location>
        <begin position="24"/>
        <end position="1215"/>
    </location>
</feature>
<feature type="region of interest" description="Disordered" evidence="6">
    <location>
        <begin position="296"/>
        <end position="338"/>
    </location>
</feature>
<dbReference type="PANTHER" id="PTHR46198">
    <property type="entry name" value="PROTEIN-TYROSINE-PHOSPHATASE"/>
    <property type="match status" value="1"/>
</dbReference>
<keyword evidence="7" id="KW-0812">Transmembrane</keyword>
<dbReference type="GO" id="GO:0019901">
    <property type="term" value="F:protein kinase binding"/>
    <property type="evidence" value="ECO:0007669"/>
    <property type="project" value="TreeGrafter"/>
</dbReference>
<evidence type="ECO:0000259" key="9">
    <source>
        <dbReference type="PROSITE" id="PS50055"/>
    </source>
</evidence>
<dbReference type="Proteomes" id="UP001154078">
    <property type="component" value="Chromosome 3"/>
</dbReference>
<evidence type="ECO:0000313" key="12">
    <source>
        <dbReference type="Proteomes" id="UP001154078"/>
    </source>
</evidence>
<evidence type="ECO:0000259" key="10">
    <source>
        <dbReference type="PROSITE" id="PS50056"/>
    </source>
</evidence>
<keyword evidence="4" id="KW-0904">Protein phosphatase</keyword>
<proteinExistence type="predicted"/>
<dbReference type="EMBL" id="OV121134">
    <property type="protein sequence ID" value="CAH0553672.1"/>
    <property type="molecule type" value="Genomic_DNA"/>
</dbReference>
<gene>
    <name evidence="11" type="ORF">MELIAE_LOCUS5603</name>
</gene>
<name>A0A9P0AZ44_BRAAE</name>
<dbReference type="Gene3D" id="3.90.190.10">
    <property type="entry name" value="Protein tyrosine phosphatase superfamily"/>
    <property type="match status" value="1"/>
</dbReference>
<dbReference type="InterPro" id="IPR000387">
    <property type="entry name" value="Tyr_Pase_dom"/>
</dbReference>
<dbReference type="GO" id="GO:0005829">
    <property type="term" value="C:cytosol"/>
    <property type="evidence" value="ECO:0007669"/>
    <property type="project" value="TreeGrafter"/>
</dbReference>
<dbReference type="InterPro" id="IPR003595">
    <property type="entry name" value="Tyr_Pase_cat"/>
</dbReference>
<dbReference type="PRINTS" id="PR00700">
    <property type="entry name" value="PRTYPHPHTASE"/>
</dbReference>
<dbReference type="FunFam" id="3.90.190.10:FF:000098">
    <property type="entry name" value="Protein-tryrosine phosphatase"/>
    <property type="match status" value="1"/>
</dbReference>
<feature type="active site" description="Phosphocysteine intermediate" evidence="5">
    <location>
        <position position="1144"/>
    </location>
</feature>
<feature type="transmembrane region" description="Helical" evidence="7">
    <location>
        <begin position="828"/>
        <end position="850"/>
    </location>
</feature>
<evidence type="ECO:0000256" key="1">
    <source>
        <dbReference type="ARBA" id="ARBA00013064"/>
    </source>
</evidence>
<dbReference type="SMART" id="SM00194">
    <property type="entry name" value="PTPc"/>
    <property type="match status" value="1"/>
</dbReference>
<feature type="domain" description="Tyrosine specific protein phosphatases" evidence="10">
    <location>
        <begin position="1104"/>
        <end position="1194"/>
    </location>
</feature>
<dbReference type="AlphaFoldDB" id="A0A9P0AZ44"/>
<evidence type="ECO:0000256" key="3">
    <source>
        <dbReference type="ARBA" id="ARBA00022801"/>
    </source>
</evidence>
<evidence type="ECO:0000256" key="7">
    <source>
        <dbReference type="SAM" id="Phobius"/>
    </source>
</evidence>
<organism evidence="11 12">
    <name type="scientific">Brassicogethes aeneus</name>
    <name type="common">Rape pollen beetle</name>
    <name type="synonym">Meligethes aeneus</name>
    <dbReference type="NCBI Taxonomy" id="1431903"/>
    <lineage>
        <taxon>Eukaryota</taxon>
        <taxon>Metazoa</taxon>
        <taxon>Ecdysozoa</taxon>
        <taxon>Arthropoda</taxon>
        <taxon>Hexapoda</taxon>
        <taxon>Insecta</taxon>
        <taxon>Pterygota</taxon>
        <taxon>Neoptera</taxon>
        <taxon>Endopterygota</taxon>
        <taxon>Coleoptera</taxon>
        <taxon>Polyphaga</taxon>
        <taxon>Cucujiformia</taxon>
        <taxon>Nitidulidae</taxon>
        <taxon>Meligethinae</taxon>
        <taxon>Brassicogethes</taxon>
    </lineage>
</organism>
<dbReference type="PANTHER" id="PTHR46198:SF4">
    <property type="entry name" value="PROTEIN-TYROSINE-PHOSPHATASE"/>
    <property type="match status" value="1"/>
</dbReference>
<dbReference type="GO" id="GO:0009653">
    <property type="term" value="P:anatomical structure morphogenesis"/>
    <property type="evidence" value="ECO:0007669"/>
    <property type="project" value="UniProtKB-ARBA"/>
</dbReference>
<keyword evidence="3" id="KW-0378">Hydrolase</keyword>
<dbReference type="Pfam" id="PF00102">
    <property type="entry name" value="Y_phosphatase"/>
    <property type="match status" value="1"/>
</dbReference>
<evidence type="ECO:0000256" key="5">
    <source>
        <dbReference type="PIRSR" id="PIRSR608356-50"/>
    </source>
</evidence>
<dbReference type="GO" id="GO:0005886">
    <property type="term" value="C:plasma membrane"/>
    <property type="evidence" value="ECO:0007669"/>
    <property type="project" value="TreeGrafter"/>
</dbReference>
<keyword evidence="12" id="KW-1185">Reference proteome</keyword>
<keyword evidence="8" id="KW-0732">Signal</keyword>
<dbReference type="OrthoDB" id="5794147at2759"/>
<dbReference type="InterPro" id="IPR029021">
    <property type="entry name" value="Prot-tyrosine_phosphatase-like"/>
</dbReference>
<dbReference type="EC" id="3.1.3.48" evidence="1"/>
<dbReference type="GO" id="GO:0007165">
    <property type="term" value="P:signal transduction"/>
    <property type="evidence" value="ECO:0007669"/>
    <property type="project" value="TreeGrafter"/>
</dbReference>
<dbReference type="SUPFAM" id="SSF52799">
    <property type="entry name" value="(Phosphotyrosine protein) phosphatases II"/>
    <property type="match status" value="1"/>
</dbReference>
<dbReference type="InterPro" id="IPR000242">
    <property type="entry name" value="PTP_cat"/>
</dbReference>
<feature type="compositionally biased region" description="Polar residues" evidence="6">
    <location>
        <begin position="802"/>
        <end position="817"/>
    </location>
</feature>
<dbReference type="PROSITE" id="PS50056">
    <property type="entry name" value="TYR_PHOSPHATASE_2"/>
    <property type="match status" value="1"/>
</dbReference>
<dbReference type="PROSITE" id="PS00383">
    <property type="entry name" value="TYR_PHOSPHATASE_1"/>
    <property type="match status" value="1"/>
</dbReference>
<evidence type="ECO:0000313" key="11">
    <source>
        <dbReference type="EMBL" id="CAH0553672.1"/>
    </source>
</evidence>
<dbReference type="PROSITE" id="PS50055">
    <property type="entry name" value="TYR_PHOSPHATASE_PTP"/>
    <property type="match status" value="1"/>
</dbReference>
<reference evidence="11" key="1">
    <citation type="submission" date="2021-12" db="EMBL/GenBank/DDBJ databases">
        <authorList>
            <person name="King R."/>
        </authorList>
    </citation>
    <scope>NUCLEOTIDE SEQUENCE</scope>
</reference>
<dbReference type="GO" id="GO:0048666">
    <property type="term" value="P:neuron development"/>
    <property type="evidence" value="ECO:0007669"/>
    <property type="project" value="UniProtKB-ARBA"/>
</dbReference>
<keyword evidence="7" id="KW-0472">Membrane</keyword>
<evidence type="ECO:0000256" key="4">
    <source>
        <dbReference type="ARBA" id="ARBA00022912"/>
    </source>
</evidence>
<evidence type="ECO:0000256" key="6">
    <source>
        <dbReference type="SAM" id="MobiDB-lite"/>
    </source>
</evidence>
<dbReference type="InterPro" id="IPR016130">
    <property type="entry name" value="Tyr_Pase_AS"/>
</dbReference>
<keyword evidence="2" id="KW-0597">Phosphoprotein</keyword>
<evidence type="ECO:0000256" key="8">
    <source>
        <dbReference type="SAM" id="SignalP"/>
    </source>
</evidence>
<feature type="compositionally biased region" description="Polar residues" evidence="6">
    <location>
        <begin position="296"/>
        <end position="312"/>
    </location>
</feature>
<dbReference type="GO" id="GO:0030054">
    <property type="term" value="C:cell junction"/>
    <property type="evidence" value="ECO:0007669"/>
    <property type="project" value="TreeGrafter"/>
</dbReference>
<dbReference type="GO" id="GO:0004725">
    <property type="term" value="F:protein tyrosine phosphatase activity"/>
    <property type="evidence" value="ECO:0007669"/>
    <property type="project" value="UniProtKB-EC"/>
</dbReference>
<keyword evidence="7" id="KW-1133">Transmembrane helix</keyword>
<protein>
    <recommendedName>
        <fullName evidence="1">protein-tyrosine-phosphatase</fullName>
        <ecNumber evidence="1">3.1.3.48</ecNumber>
    </recommendedName>
</protein>
<evidence type="ECO:0000256" key="2">
    <source>
        <dbReference type="ARBA" id="ARBA00022553"/>
    </source>
</evidence>
<feature type="domain" description="Tyrosine-protein phosphatase" evidence="9">
    <location>
        <begin position="950"/>
        <end position="1203"/>
    </location>
</feature>
<accession>A0A9P0AZ44</accession>
<dbReference type="InterPro" id="IPR008356">
    <property type="entry name" value="Tyr_Pase_KIM-con"/>
</dbReference>
<feature type="region of interest" description="Disordered" evidence="6">
    <location>
        <begin position="802"/>
        <end position="823"/>
    </location>
</feature>
<dbReference type="CDD" id="cd00047">
    <property type="entry name" value="PTPc"/>
    <property type="match status" value="1"/>
</dbReference>
<dbReference type="SMART" id="SM00404">
    <property type="entry name" value="PTPc_motif"/>
    <property type="match status" value="1"/>
</dbReference>
<sequence length="1215" mass="135598">MGFTLRFILGIFLTFQICTISNGAHIRIARETKEKISTTLQNVDPTGTNLPDLQFGRKINVKESKPKTEKTNVNTNDTHTERKVTLNDLENVPKNLTTVKLEKSESYRKTVTPSPTHVENVIKNYTKEEENTERESNGRSIDVDVDKYVSPEFHDINNVFTLPISADTEKYIDPDYDHETESNYKFTLELTTPKSDYFDSKYKETVASIDQKLEHLDTDYEEGKETINLEKLLEKSKSNKSDSDISYEKIKNVIDKNNSTKGHSHKDTVVEEGTKLVFESSYNHTDITEPNEKLNKINQQSTKENSKETNAVSKEFSPEITTETTRKTETLTKPPSNRNISYILNNKIETDSIKKTNLFPSTITAEEDEHKTTSAPIAITKRGSIKFAHTTQAITPTVSPQRTTIRNKITEQNKSNEQENQVEEDQTVTESVITEVRVPIDNNKNTTKETTTSESTTIPGETTKEVKTTDSVVTDNNETIGPKKPKPNAKMIQDSTVVITTTDSLDSTESTTTDILETTRILNDTPSDSTTGKTENTTEAIESIDITTEINTTTETTTENVKTTEKGTTVENATTENVSTTEAAITDISVTEINLNNASVTDITITKVTTDIGRNKELNINNTTVTDIAITEIIPNITTDNVSTTDTDTTKVTTNIEKNKELIINNTTVTDIPITEIIPNITTETGNMINNVTEINVEYTTKSAKEIQSVMETITTSATSTTTMIPVKTTMIPEITTVPQTTTEKITVIKTGITAEGEKGTTSTTEIIIYHIENDTATPEVINPSYNYPTPDIVEPENRNFSNATVEDETTNSTESSIGDPEDNRGTIAAIVISSVGAICLILLAGLLIIMRKRQKKFNYGQRCTPVSLDDYSMDNVSVYNSVRRKAAARASKRSYGNPAFDDPTAVTHPLNFPALAKFSSNLEDIKAEFEEIPQIGARTSELPEGCETKNRYANVIPLPETRVFLNTIEGYANSDYINANYVTGPKNTKGYYIACQGPMANTVDDFWRMVWEQQSKVILMLTQLFENGVEKCVDYLPPSEVLDCHRLFGDFQVTLKKREVKDKYIISSIQLKNMVSNSWREVTHFWYLGWPEKGVPKESNSIIAFLIEARSYMKTTTIDKKNGVNGISNGSTHTDVSPVVVHCSPGTGRTGVVIACDIAIREFEKTRLVDIPKIVYRIRRDRASSVQTKEQYQFIYKVVSLYAAKLTGGALDEI</sequence>
<feature type="signal peptide" evidence="8">
    <location>
        <begin position="1"/>
        <end position="23"/>
    </location>
</feature>